<dbReference type="AlphaFoldDB" id="A0A7E4VU62"/>
<keyword evidence="1" id="KW-1185">Reference proteome</keyword>
<reference evidence="2" key="2">
    <citation type="submission" date="2020-10" db="UniProtKB">
        <authorList>
            <consortium name="WormBaseParasite"/>
        </authorList>
    </citation>
    <scope>IDENTIFICATION</scope>
</reference>
<dbReference type="WBParaSite" id="Pan_g3477.t1">
    <property type="protein sequence ID" value="Pan_g3477.t1"/>
    <property type="gene ID" value="Pan_g3477"/>
</dbReference>
<organism evidence="1 2">
    <name type="scientific">Panagrellus redivivus</name>
    <name type="common">Microworm</name>
    <dbReference type="NCBI Taxonomy" id="6233"/>
    <lineage>
        <taxon>Eukaryota</taxon>
        <taxon>Metazoa</taxon>
        <taxon>Ecdysozoa</taxon>
        <taxon>Nematoda</taxon>
        <taxon>Chromadorea</taxon>
        <taxon>Rhabditida</taxon>
        <taxon>Tylenchina</taxon>
        <taxon>Panagrolaimomorpha</taxon>
        <taxon>Panagrolaimoidea</taxon>
        <taxon>Panagrolaimidae</taxon>
        <taxon>Panagrellus</taxon>
    </lineage>
</organism>
<evidence type="ECO:0000313" key="1">
    <source>
        <dbReference type="Proteomes" id="UP000492821"/>
    </source>
</evidence>
<proteinExistence type="predicted"/>
<accession>A0A7E4VU62</accession>
<dbReference type="Proteomes" id="UP000492821">
    <property type="component" value="Unassembled WGS sequence"/>
</dbReference>
<reference evidence="1" key="1">
    <citation type="journal article" date="2013" name="Genetics">
        <title>The draft genome and transcriptome of Panagrellus redivivus are shaped by the harsh demands of a free-living lifestyle.</title>
        <authorList>
            <person name="Srinivasan J."/>
            <person name="Dillman A.R."/>
            <person name="Macchietto M.G."/>
            <person name="Heikkinen L."/>
            <person name="Lakso M."/>
            <person name="Fracchia K.M."/>
            <person name="Antoshechkin I."/>
            <person name="Mortazavi A."/>
            <person name="Wong G."/>
            <person name="Sternberg P.W."/>
        </authorList>
    </citation>
    <scope>NUCLEOTIDE SEQUENCE [LARGE SCALE GENOMIC DNA]</scope>
    <source>
        <strain evidence="1">MT8872</strain>
    </source>
</reference>
<name>A0A7E4VU62_PANRE</name>
<protein>
    <submittedName>
        <fullName evidence="2">F-box domain-containing protein</fullName>
    </submittedName>
</protein>
<evidence type="ECO:0000313" key="2">
    <source>
        <dbReference type="WBParaSite" id="Pan_g3477.t1"/>
    </source>
</evidence>
<sequence length="239" mass="27880">MSFLLPESQKIPLSKLSYGFRKRLITLAPLRIVNELSNLCPNVKKFRLIQPQAYDHVFMTDNDEVFRWASKDTFLFRVFKILHQFALLRFLLDGLVATPNPMWEDVVSVQDMRSKEQWIYVEKTLILFCNSIDGYETVIPYICGPYTRLILHGNIRWDQVIRLIHPGVTKMRINARIQIPEQTNDYFANYIAKHVRGITSSVLIVSTEPLTPELIYALHKASERHEMFTVDFFSVTSPV</sequence>